<comment type="similarity">
    <text evidence="3">Belongs to the acetyltransferase family. RimJ subfamily.</text>
</comment>
<keyword evidence="6" id="KW-1185">Reference proteome</keyword>
<accession>A0A848IZQ5</accession>
<proteinExistence type="inferred from homology"/>
<dbReference type="Gene3D" id="3.40.630.30">
    <property type="match status" value="1"/>
</dbReference>
<dbReference type="GO" id="GO:0016747">
    <property type="term" value="F:acyltransferase activity, transferring groups other than amino-acyl groups"/>
    <property type="evidence" value="ECO:0007669"/>
    <property type="project" value="InterPro"/>
</dbReference>
<evidence type="ECO:0000256" key="1">
    <source>
        <dbReference type="ARBA" id="ARBA00022679"/>
    </source>
</evidence>
<dbReference type="InterPro" id="IPR016181">
    <property type="entry name" value="Acyl_CoA_acyltransferase"/>
</dbReference>
<reference evidence="5 6" key="1">
    <citation type="submission" date="2020-04" db="EMBL/GenBank/DDBJ databases">
        <title>Flammeovirgaceae bacterium KN852 isolated from deep sea.</title>
        <authorList>
            <person name="Zhang D.-C."/>
        </authorList>
    </citation>
    <scope>NUCLEOTIDE SEQUENCE [LARGE SCALE GENOMIC DNA]</scope>
    <source>
        <strain evidence="5 6">KN852</strain>
    </source>
</reference>
<sequence length="185" mass="21153">MSQKLKFPALTTKRLTLSELKAEDIPEIVNLANNKNIEEYTLNIPHPYNEKDAIRWLNIAFQGYMAGTEVIFRIGDINSGDFMGGIGLKINKSFNHAELGYWIGEKYWGKGYISEAIKATLDYGFNELQLHKIFAHYIVGNEASGRVMEKNGMIKEAELKDHIIKNGKYISMVQYRLTIDEFKAL</sequence>
<keyword evidence="1 5" id="KW-0808">Transferase</keyword>
<dbReference type="InterPro" id="IPR051531">
    <property type="entry name" value="N-acetyltransferase"/>
</dbReference>
<dbReference type="Pfam" id="PF13302">
    <property type="entry name" value="Acetyltransf_3"/>
    <property type="match status" value="1"/>
</dbReference>
<organism evidence="5 6">
    <name type="scientific">Marinigracilibium pacificum</name>
    <dbReference type="NCBI Taxonomy" id="2729599"/>
    <lineage>
        <taxon>Bacteria</taxon>
        <taxon>Pseudomonadati</taxon>
        <taxon>Bacteroidota</taxon>
        <taxon>Cytophagia</taxon>
        <taxon>Cytophagales</taxon>
        <taxon>Flammeovirgaceae</taxon>
        <taxon>Marinigracilibium</taxon>
    </lineage>
</organism>
<protein>
    <submittedName>
        <fullName evidence="5">GNAT family N-acetyltransferase</fullName>
    </submittedName>
</protein>
<dbReference type="InterPro" id="IPR000182">
    <property type="entry name" value="GNAT_dom"/>
</dbReference>
<evidence type="ECO:0000313" key="5">
    <source>
        <dbReference type="EMBL" id="NMM47780.1"/>
    </source>
</evidence>
<evidence type="ECO:0000256" key="2">
    <source>
        <dbReference type="ARBA" id="ARBA00023315"/>
    </source>
</evidence>
<evidence type="ECO:0000313" key="6">
    <source>
        <dbReference type="Proteomes" id="UP000559010"/>
    </source>
</evidence>
<evidence type="ECO:0000259" key="4">
    <source>
        <dbReference type="PROSITE" id="PS51186"/>
    </source>
</evidence>
<dbReference type="PANTHER" id="PTHR43792">
    <property type="entry name" value="GNAT FAMILY, PUTATIVE (AFU_ORTHOLOGUE AFUA_3G00765)-RELATED-RELATED"/>
    <property type="match status" value="1"/>
</dbReference>
<evidence type="ECO:0000256" key="3">
    <source>
        <dbReference type="ARBA" id="ARBA00038502"/>
    </source>
</evidence>
<dbReference type="EMBL" id="JABBNU010000003">
    <property type="protein sequence ID" value="NMM47780.1"/>
    <property type="molecule type" value="Genomic_DNA"/>
</dbReference>
<comment type="caution">
    <text evidence="5">The sequence shown here is derived from an EMBL/GenBank/DDBJ whole genome shotgun (WGS) entry which is preliminary data.</text>
</comment>
<dbReference type="Proteomes" id="UP000559010">
    <property type="component" value="Unassembled WGS sequence"/>
</dbReference>
<gene>
    <name evidence="5" type="ORF">HH304_05160</name>
</gene>
<dbReference type="SUPFAM" id="SSF55729">
    <property type="entry name" value="Acyl-CoA N-acyltransferases (Nat)"/>
    <property type="match status" value="1"/>
</dbReference>
<dbReference type="PANTHER" id="PTHR43792:SF8">
    <property type="entry name" value="[RIBOSOMAL PROTEIN US5]-ALANINE N-ACETYLTRANSFERASE"/>
    <property type="match status" value="1"/>
</dbReference>
<keyword evidence="2" id="KW-0012">Acyltransferase</keyword>
<feature type="domain" description="N-acetyltransferase" evidence="4">
    <location>
        <begin position="15"/>
        <end position="180"/>
    </location>
</feature>
<dbReference type="RefSeq" id="WP_169678648.1">
    <property type="nucleotide sequence ID" value="NZ_JABBNU010000003.1"/>
</dbReference>
<name>A0A848IZQ5_9BACT</name>
<dbReference type="AlphaFoldDB" id="A0A848IZQ5"/>
<dbReference type="PROSITE" id="PS51186">
    <property type="entry name" value="GNAT"/>
    <property type="match status" value="1"/>
</dbReference>